<feature type="compositionally biased region" description="Polar residues" evidence="6">
    <location>
        <begin position="13"/>
        <end position="22"/>
    </location>
</feature>
<dbReference type="GO" id="GO:0005634">
    <property type="term" value="C:nucleus"/>
    <property type="evidence" value="ECO:0007669"/>
    <property type="project" value="TreeGrafter"/>
</dbReference>
<feature type="compositionally biased region" description="Low complexity" evidence="6">
    <location>
        <begin position="195"/>
        <end position="238"/>
    </location>
</feature>
<dbReference type="Pfam" id="PF02902">
    <property type="entry name" value="Peptidase_C48"/>
    <property type="match status" value="1"/>
</dbReference>
<keyword evidence="4" id="KW-0788">Thiol protease</keyword>
<feature type="domain" description="Ubiquitin-like protease family profile" evidence="7">
    <location>
        <begin position="537"/>
        <end position="718"/>
    </location>
</feature>
<feature type="coiled-coil region" evidence="5">
    <location>
        <begin position="379"/>
        <end position="467"/>
    </location>
</feature>
<comment type="similarity">
    <text evidence="1">Belongs to the peptidase C48 family.</text>
</comment>
<feature type="region of interest" description="Disordered" evidence="6">
    <location>
        <begin position="1"/>
        <end position="48"/>
    </location>
</feature>
<dbReference type="InterPro" id="IPR038765">
    <property type="entry name" value="Papain-like_cys_pep_sf"/>
</dbReference>
<keyword evidence="3" id="KW-0378">Hydrolase</keyword>
<dbReference type="EMBL" id="JASUXU010000097">
    <property type="protein sequence ID" value="KAK0307033.1"/>
    <property type="molecule type" value="Genomic_DNA"/>
</dbReference>
<dbReference type="SUPFAM" id="SSF54001">
    <property type="entry name" value="Cysteine proteinases"/>
    <property type="match status" value="1"/>
</dbReference>
<dbReference type="Proteomes" id="UP001168146">
    <property type="component" value="Unassembled WGS sequence"/>
</dbReference>
<evidence type="ECO:0000313" key="9">
    <source>
        <dbReference type="Proteomes" id="UP001168146"/>
    </source>
</evidence>
<protein>
    <recommendedName>
        <fullName evidence="7">Ubiquitin-like protease family profile domain-containing protein</fullName>
    </recommendedName>
</protein>
<evidence type="ECO:0000256" key="4">
    <source>
        <dbReference type="ARBA" id="ARBA00022807"/>
    </source>
</evidence>
<organism evidence="8 9">
    <name type="scientific">Friedmanniomyces endolithicus</name>
    <dbReference type="NCBI Taxonomy" id="329885"/>
    <lineage>
        <taxon>Eukaryota</taxon>
        <taxon>Fungi</taxon>
        <taxon>Dikarya</taxon>
        <taxon>Ascomycota</taxon>
        <taxon>Pezizomycotina</taxon>
        <taxon>Dothideomycetes</taxon>
        <taxon>Dothideomycetidae</taxon>
        <taxon>Mycosphaerellales</taxon>
        <taxon>Teratosphaeriaceae</taxon>
        <taxon>Friedmanniomyces</taxon>
    </lineage>
</organism>
<evidence type="ECO:0000313" key="8">
    <source>
        <dbReference type="EMBL" id="KAK0307033.1"/>
    </source>
</evidence>
<feature type="compositionally biased region" description="Basic and acidic residues" evidence="6">
    <location>
        <begin position="31"/>
        <end position="41"/>
    </location>
</feature>
<dbReference type="PANTHER" id="PTHR12606">
    <property type="entry name" value="SENTRIN/SUMO-SPECIFIC PROTEASE"/>
    <property type="match status" value="1"/>
</dbReference>
<accession>A0AAN6F8B4</accession>
<comment type="caution">
    <text evidence="8">The sequence shown here is derived from an EMBL/GenBank/DDBJ whole genome shotgun (WGS) entry which is preliminary data.</text>
</comment>
<dbReference type="PROSITE" id="PS50600">
    <property type="entry name" value="ULP_PROTEASE"/>
    <property type="match status" value="1"/>
</dbReference>
<evidence type="ECO:0000256" key="5">
    <source>
        <dbReference type="SAM" id="Coils"/>
    </source>
</evidence>
<dbReference type="Gene3D" id="3.40.395.10">
    <property type="entry name" value="Adenoviral Proteinase, Chain A"/>
    <property type="match status" value="1"/>
</dbReference>
<evidence type="ECO:0000256" key="1">
    <source>
        <dbReference type="ARBA" id="ARBA00005234"/>
    </source>
</evidence>
<evidence type="ECO:0000259" key="7">
    <source>
        <dbReference type="PROSITE" id="PS50600"/>
    </source>
</evidence>
<feature type="region of interest" description="Disordered" evidence="6">
    <location>
        <begin position="69"/>
        <end position="93"/>
    </location>
</feature>
<evidence type="ECO:0000256" key="6">
    <source>
        <dbReference type="SAM" id="MobiDB-lite"/>
    </source>
</evidence>
<name>A0AAN6F8B4_9PEZI</name>
<evidence type="ECO:0000256" key="2">
    <source>
        <dbReference type="ARBA" id="ARBA00022670"/>
    </source>
</evidence>
<evidence type="ECO:0000256" key="3">
    <source>
        <dbReference type="ARBA" id="ARBA00022801"/>
    </source>
</evidence>
<dbReference type="PANTHER" id="PTHR12606:SF141">
    <property type="entry name" value="GH15225P-RELATED"/>
    <property type="match status" value="1"/>
</dbReference>
<proteinExistence type="inferred from homology"/>
<feature type="compositionally biased region" description="Low complexity" evidence="6">
    <location>
        <begin position="75"/>
        <end position="86"/>
    </location>
</feature>
<sequence length="754" mass="82349">MRTVLPPIAEVSEPSSTPNAMRTSLGKRPRRDLDDIGRTEAYDNDISMPDASPVAAEIVARPAPRALRPLRRSPRSSPRLMRASPLPLLPAMPPPGDRPGRIIAVTALTIYSRAATLLADLWSWLTTPRTLPPLQVYAIETTVFGNKRRAIAADDMTTEVPSMHDLPGDFPTSSMVITPPDSRPTSSDSKEHNYQPAQQSQDALAQSQQPSSEAPLAPATSAVAPAPSASMAPATSAMAPTQTATAPALSVKAGKKTVDISSTFRKMTMEENLVHLEAERMWNEARKARVEARRAMKAAEEEAAKSPRTKARERRIAVVTAAEEKKDARIDGLIERSRVAKTTRYDPYITMREHMAHKIKTANDYKRAKEEAALRAIIIVEAEEERAAAAKEEARLIAERIAQAEEALRREETAKTEALRKAEEAEAAEKAAQVTALKEAEEAQAALQKEETAKTKALLEAEEAEAANKAAQVIALKEVEEAQAAEVATEASRIQAVEAEQAAGLIKPLSPEHLAKLNAMLEIRNDRHIVVKSPEGVELTRRDFGTLLSTSTSNEASAWFNDEIVNAYLSTIVSWKLEQDGYVKIPAHIPAFVAFNTAWHSTYKTKGLAGLASWSRRKAIKGDRLLRTDKIFFPINTGIHWMLLVISPQTHSLEFLDSMHTYHPGADRTWLDFGRSWLAAELGKGYKPDEWTESPAQSSLQTNGNDCGAFTCLNALASATGADFAQVTAGKMQEARRHIGAVLLNKGFGGIADL</sequence>
<keyword evidence="2" id="KW-0645">Protease</keyword>
<dbReference type="GO" id="GO:0016929">
    <property type="term" value="F:deSUMOylase activity"/>
    <property type="evidence" value="ECO:0007669"/>
    <property type="project" value="TreeGrafter"/>
</dbReference>
<reference evidence="8" key="1">
    <citation type="submission" date="2021-12" db="EMBL/GenBank/DDBJ databases">
        <title>Black yeast isolated from Biological Soil Crust.</title>
        <authorList>
            <person name="Kurbessoian T."/>
        </authorList>
    </citation>
    <scope>NUCLEOTIDE SEQUENCE</scope>
    <source>
        <strain evidence="8">CCFEE 5208</strain>
    </source>
</reference>
<feature type="region of interest" description="Disordered" evidence="6">
    <location>
        <begin position="158"/>
        <end position="238"/>
    </location>
</feature>
<feature type="compositionally biased region" description="Low complexity" evidence="6">
    <location>
        <begin position="178"/>
        <end position="187"/>
    </location>
</feature>
<keyword evidence="5" id="KW-0175">Coiled coil</keyword>
<dbReference type="GO" id="GO:0006508">
    <property type="term" value="P:proteolysis"/>
    <property type="evidence" value="ECO:0007669"/>
    <property type="project" value="UniProtKB-KW"/>
</dbReference>
<gene>
    <name evidence="8" type="ORF">LTR82_016074</name>
</gene>
<dbReference type="AlphaFoldDB" id="A0AAN6F8B4"/>
<dbReference type="GO" id="GO:0016926">
    <property type="term" value="P:protein desumoylation"/>
    <property type="evidence" value="ECO:0007669"/>
    <property type="project" value="TreeGrafter"/>
</dbReference>
<dbReference type="InterPro" id="IPR003653">
    <property type="entry name" value="Peptidase_C48_C"/>
</dbReference>